<dbReference type="EMBL" id="JAPUUL010000361">
    <property type="protein sequence ID" value="KAJ8131092.1"/>
    <property type="molecule type" value="Genomic_DNA"/>
</dbReference>
<proteinExistence type="predicted"/>
<keyword evidence="2" id="KW-1185">Reference proteome</keyword>
<accession>A0ACC2JU66</accession>
<evidence type="ECO:0000313" key="1">
    <source>
        <dbReference type="EMBL" id="KAJ8131092.1"/>
    </source>
</evidence>
<evidence type="ECO:0000313" key="2">
    <source>
        <dbReference type="Proteomes" id="UP001153332"/>
    </source>
</evidence>
<reference evidence="1" key="1">
    <citation type="submission" date="2022-12" db="EMBL/GenBank/DDBJ databases">
        <title>Genome Sequence of Lasiodiplodia mahajangana.</title>
        <authorList>
            <person name="Buettner E."/>
        </authorList>
    </citation>
    <scope>NUCLEOTIDE SEQUENCE</scope>
    <source>
        <strain evidence="1">VT137</strain>
    </source>
</reference>
<sequence>MPMTGVQLQFDLDPRQPEAFHLAVQKYHELVSTIAAAPYHGVSIAEISNTSFLLTPLTLPYVSRNDAETLMAPLVKTLRDQRLNYSMNVTESPTWLDHWLKLIEPNPTQLVQNAQYGGWMVPRELLDNRGDSLLSAIQEITEAGPWPNGANLDAMHKLASTMTQTCVPALSSLAPSAGAYLKEAGPNQPDWKEAFHGPNYQRLLTVKERYDPNHIFYGSTAVGSDYYEIDNAGRLCRTM</sequence>
<gene>
    <name evidence="1" type="ORF">O1611_g2537</name>
</gene>
<protein>
    <submittedName>
        <fullName evidence="1">Uncharacterized protein</fullName>
    </submittedName>
</protein>
<name>A0ACC2JU66_9PEZI</name>
<organism evidence="1 2">
    <name type="scientific">Lasiodiplodia mahajangana</name>
    <dbReference type="NCBI Taxonomy" id="1108764"/>
    <lineage>
        <taxon>Eukaryota</taxon>
        <taxon>Fungi</taxon>
        <taxon>Dikarya</taxon>
        <taxon>Ascomycota</taxon>
        <taxon>Pezizomycotina</taxon>
        <taxon>Dothideomycetes</taxon>
        <taxon>Dothideomycetes incertae sedis</taxon>
        <taxon>Botryosphaeriales</taxon>
        <taxon>Botryosphaeriaceae</taxon>
        <taxon>Lasiodiplodia</taxon>
    </lineage>
</organism>
<comment type="caution">
    <text evidence="1">The sequence shown here is derived from an EMBL/GenBank/DDBJ whole genome shotgun (WGS) entry which is preliminary data.</text>
</comment>
<dbReference type="Proteomes" id="UP001153332">
    <property type="component" value="Unassembled WGS sequence"/>
</dbReference>